<dbReference type="InterPro" id="IPR036388">
    <property type="entry name" value="WH-like_DNA-bd_sf"/>
</dbReference>
<evidence type="ECO:0000259" key="6">
    <source>
        <dbReference type="PROSITE" id="PS50931"/>
    </source>
</evidence>
<feature type="domain" description="HTH lysR-type" evidence="6">
    <location>
        <begin position="8"/>
        <end position="62"/>
    </location>
</feature>
<reference evidence="7 8" key="1">
    <citation type="submission" date="2020-08" db="EMBL/GenBank/DDBJ databases">
        <title>Sequencing the genomes of 1000 actinobacteria strains.</title>
        <authorList>
            <person name="Klenk H.-P."/>
        </authorList>
    </citation>
    <scope>NUCLEOTIDE SEQUENCE [LARGE SCALE GENOMIC DNA]</scope>
    <source>
        <strain evidence="7 8">DSM 45298</strain>
    </source>
</reference>
<sequence length="292" mass="31346">MVDPLRGDALRYVQAVARTGSFSAAARSCGVSQPALSNGVARLEDHLGHRLFDRSTRGVRLTAFGARLLPRVDAALVALDDITAETRRWAAPTDADIRLGVSPLIGSDLIGRTHGAVSTVGDAAQHLVLHEANVADLLVALRAGDLDLLIVPSVGPLPGYEHRIVGSEPVVVVESSPPDDGPVDLRDLTDQSLILLPDTCGLTTFTQDLFTSHGFPVNRYRGEASSYRVLEEWANLGLGSAMIPESKLASSTTRRRRVHDDNGEVEIFYAAIWDPSTAKSAELRSVVDLLTE</sequence>
<dbReference type="InterPro" id="IPR000847">
    <property type="entry name" value="LysR_HTH_N"/>
</dbReference>
<evidence type="ECO:0000256" key="3">
    <source>
        <dbReference type="ARBA" id="ARBA00023125"/>
    </source>
</evidence>
<accession>A0A840EP26</accession>
<dbReference type="GO" id="GO:0003700">
    <property type="term" value="F:DNA-binding transcription factor activity"/>
    <property type="evidence" value="ECO:0007669"/>
    <property type="project" value="InterPro"/>
</dbReference>
<organism evidence="7 8">
    <name type="scientific">Gordonia humi</name>
    <dbReference type="NCBI Taxonomy" id="686429"/>
    <lineage>
        <taxon>Bacteria</taxon>
        <taxon>Bacillati</taxon>
        <taxon>Actinomycetota</taxon>
        <taxon>Actinomycetes</taxon>
        <taxon>Mycobacteriales</taxon>
        <taxon>Gordoniaceae</taxon>
        <taxon>Gordonia</taxon>
    </lineage>
</organism>
<dbReference type="PRINTS" id="PR00039">
    <property type="entry name" value="HTHLYSR"/>
</dbReference>
<dbReference type="Pfam" id="PF03466">
    <property type="entry name" value="LysR_substrate"/>
    <property type="match status" value="1"/>
</dbReference>
<proteinExistence type="inferred from homology"/>
<dbReference type="GO" id="GO:0003677">
    <property type="term" value="F:DNA binding"/>
    <property type="evidence" value="ECO:0007669"/>
    <property type="project" value="UniProtKB-KW"/>
</dbReference>
<evidence type="ECO:0000256" key="2">
    <source>
        <dbReference type="ARBA" id="ARBA00023015"/>
    </source>
</evidence>
<comment type="caution">
    <text evidence="7">The sequence shown here is derived from an EMBL/GenBank/DDBJ whole genome shotgun (WGS) entry which is preliminary data.</text>
</comment>
<evidence type="ECO:0000313" key="8">
    <source>
        <dbReference type="Proteomes" id="UP000551501"/>
    </source>
</evidence>
<keyword evidence="5" id="KW-0804">Transcription</keyword>
<dbReference type="Gene3D" id="3.40.190.10">
    <property type="entry name" value="Periplasmic binding protein-like II"/>
    <property type="match status" value="2"/>
</dbReference>
<dbReference type="GO" id="GO:0032993">
    <property type="term" value="C:protein-DNA complex"/>
    <property type="evidence" value="ECO:0007669"/>
    <property type="project" value="TreeGrafter"/>
</dbReference>
<dbReference type="PROSITE" id="PS50931">
    <property type="entry name" value="HTH_LYSR"/>
    <property type="match status" value="1"/>
</dbReference>
<dbReference type="InterPro" id="IPR036390">
    <property type="entry name" value="WH_DNA-bd_sf"/>
</dbReference>
<evidence type="ECO:0000256" key="4">
    <source>
        <dbReference type="ARBA" id="ARBA00023159"/>
    </source>
</evidence>
<dbReference type="CDD" id="cd05466">
    <property type="entry name" value="PBP2_LTTR_substrate"/>
    <property type="match status" value="1"/>
</dbReference>
<dbReference type="SUPFAM" id="SSF46785">
    <property type="entry name" value="Winged helix' DNA-binding domain"/>
    <property type="match status" value="1"/>
</dbReference>
<keyword evidence="2" id="KW-0805">Transcription regulation</keyword>
<dbReference type="SUPFAM" id="SSF53850">
    <property type="entry name" value="Periplasmic binding protein-like II"/>
    <property type="match status" value="1"/>
</dbReference>
<name>A0A840EP26_9ACTN</name>
<keyword evidence="8" id="KW-1185">Reference proteome</keyword>
<dbReference type="FunFam" id="1.10.10.10:FF:000001">
    <property type="entry name" value="LysR family transcriptional regulator"/>
    <property type="match status" value="1"/>
</dbReference>
<dbReference type="PANTHER" id="PTHR30346:SF29">
    <property type="entry name" value="LYSR SUBSTRATE-BINDING"/>
    <property type="match status" value="1"/>
</dbReference>
<dbReference type="RefSeq" id="WP_183369716.1">
    <property type="nucleotide sequence ID" value="NZ_BAABHL010000049.1"/>
</dbReference>
<dbReference type="EMBL" id="JACIFP010000001">
    <property type="protein sequence ID" value="MBB4134565.1"/>
    <property type="molecule type" value="Genomic_DNA"/>
</dbReference>
<dbReference type="PANTHER" id="PTHR30346">
    <property type="entry name" value="TRANSCRIPTIONAL DUAL REGULATOR HCAR-RELATED"/>
    <property type="match status" value="1"/>
</dbReference>
<keyword evidence="4" id="KW-0010">Activator</keyword>
<evidence type="ECO:0000256" key="1">
    <source>
        <dbReference type="ARBA" id="ARBA00009437"/>
    </source>
</evidence>
<dbReference type="AlphaFoldDB" id="A0A840EP26"/>
<evidence type="ECO:0000256" key="5">
    <source>
        <dbReference type="ARBA" id="ARBA00023163"/>
    </source>
</evidence>
<dbReference type="Pfam" id="PF00126">
    <property type="entry name" value="HTH_1"/>
    <property type="match status" value="1"/>
</dbReference>
<keyword evidence="3 7" id="KW-0238">DNA-binding</keyword>
<evidence type="ECO:0000313" key="7">
    <source>
        <dbReference type="EMBL" id="MBB4134565.1"/>
    </source>
</evidence>
<dbReference type="InterPro" id="IPR005119">
    <property type="entry name" value="LysR_subst-bd"/>
</dbReference>
<dbReference type="Proteomes" id="UP000551501">
    <property type="component" value="Unassembled WGS sequence"/>
</dbReference>
<gene>
    <name evidence="7" type="ORF">BKA16_001117</name>
</gene>
<protein>
    <submittedName>
        <fullName evidence="7">DNA-binding transcriptional LysR family regulator</fullName>
    </submittedName>
</protein>
<comment type="similarity">
    <text evidence="1">Belongs to the LysR transcriptional regulatory family.</text>
</comment>
<dbReference type="Gene3D" id="1.10.10.10">
    <property type="entry name" value="Winged helix-like DNA-binding domain superfamily/Winged helix DNA-binding domain"/>
    <property type="match status" value="1"/>
</dbReference>